<dbReference type="PIRSF" id="PIRSF000463">
    <property type="entry name" value="GlgB"/>
    <property type="match status" value="1"/>
</dbReference>
<dbReference type="CDD" id="cd11325">
    <property type="entry name" value="AmyAc_GTHase"/>
    <property type="match status" value="1"/>
</dbReference>
<dbReference type="InterPro" id="IPR013780">
    <property type="entry name" value="Glyco_hydro_b"/>
</dbReference>
<sequence length="604" mass="67086">MNGIRVGRAPSIRAGMGATVYDGGVTFRVWAPHATDVAVTGSLGSDGIEVVMPLAAEPAGLWSADVEGVVAGALYEFHVGGADPPRRNDPYARELTHSAGSSVVSATDFDWGPDNYRTPSWDDLVIYELHVGTYNDTVGGPPGSFDSVEARLDHLAGLGVSAIELMPSMEFMGDFSWGYNPAHLFAIERTYGGPRRLKELIRAAHEHGLAVIFDVVYNHLGPQDLDLWRFDGWHEGDGGGVYFYNDDRRFTPYGETRPDYGRPEVRQFLADNARMWLEEFRIDGLRWDMTALIRNQLGGNDPAADIPDGWRLMQRVTNETIARQPWKLHIAEDLQNNGWLTRDAEDGGAGFGSQWDAAFVHPVRRALTEAEDANRSVQAVGDAVSHAYPGGWLRRVIYTESHDEVANGKARLPQDITPGDPGSWHARKRSTLGAALVFTSPGIPMIFQGQELLEDEWFRDDDPIDWTKADTYAGILSMYRDLIALRRDRRQTTRGLRGASVNVHHVNESGKVLAFHRWDAGGPRDDVVVIANLADHGYSDYRVGFPRPGTWRLRCNTDWQGYSPDFGAHATFDTATNDWPRDEMAWSASTGLPPYTVLIYSQDS</sequence>
<evidence type="ECO:0000256" key="2">
    <source>
        <dbReference type="ARBA" id="ARBA00009000"/>
    </source>
</evidence>
<dbReference type="Pfam" id="PF00128">
    <property type="entry name" value="Alpha-amylase"/>
    <property type="match status" value="1"/>
</dbReference>
<comment type="similarity">
    <text evidence="2">Belongs to the glycosyl hydrolase 13 family. GlgB subfamily.</text>
</comment>
<feature type="active site" description="Nucleophile" evidence="5">
    <location>
        <position position="288"/>
    </location>
</feature>
<dbReference type="InterPro" id="IPR017853">
    <property type="entry name" value="GH"/>
</dbReference>
<reference evidence="7 8" key="1">
    <citation type="journal article" date="2015" name="Stand. Genomic Sci.">
        <title>Genomic Encyclopedia of Bacterial and Archaeal Type Strains, Phase III: the genomes of soil and plant-associated and newly described type strains.</title>
        <authorList>
            <person name="Whitman W.B."/>
            <person name="Woyke T."/>
            <person name="Klenk H.P."/>
            <person name="Zhou Y."/>
            <person name="Lilburn T.G."/>
            <person name="Beck B.J."/>
            <person name="De Vos P."/>
            <person name="Vandamme P."/>
            <person name="Eisen J.A."/>
            <person name="Garrity G."/>
            <person name="Hugenholtz P."/>
            <person name="Kyrpides N.C."/>
        </authorList>
    </citation>
    <scope>NUCLEOTIDE SEQUENCE [LARGE SCALE GENOMIC DNA]</scope>
    <source>
        <strain evidence="7 8">VKM Ac-2572</strain>
    </source>
</reference>
<dbReference type="PANTHER" id="PTHR43651">
    <property type="entry name" value="1,4-ALPHA-GLUCAN-BRANCHING ENZYME"/>
    <property type="match status" value="1"/>
</dbReference>
<evidence type="ECO:0000313" key="8">
    <source>
        <dbReference type="Proteomes" id="UP000294508"/>
    </source>
</evidence>
<organism evidence="7 8">
    <name type="scientific">Kribbella steppae</name>
    <dbReference type="NCBI Taxonomy" id="2512223"/>
    <lineage>
        <taxon>Bacteria</taxon>
        <taxon>Bacillati</taxon>
        <taxon>Actinomycetota</taxon>
        <taxon>Actinomycetes</taxon>
        <taxon>Propionibacteriales</taxon>
        <taxon>Kribbellaceae</taxon>
        <taxon>Kribbella</taxon>
    </lineage>
</organism>
<dbReference type="Gene3D" id="2.60.40.1180">
    <property type="entry name" value="Golgi alpha-mannosidase II"/>
    <property type="match status" value="1"/>
</dbReference>
<dbReference type="GO" id="GO:0003844">
    <property type="term" value="F:1,4-alpha-glucan branching enzyme activity"/>
    <property type="evidence" value="ECO:0007669"/>
    <property type="project" value="UniProtKB-EC"/>
</dbReference>
<dbReference type="GO" id="GO:0005978">
    <property type="term" value="P:glycogen biosynthetic process"/>
    <property type="evidence" value="ECO:0007669"/>
    <property type="project" value="InterPro"/>
</dbReference>
<accession>A0A4R2HDM5</accession>
<evidence type="ECO:0000256" key="3">
    <source>
        <dbReference type="ARBA" id="ARBA00012541"/>
    </source>
</evidence>
<evidence type="ECO:0000256" key="4">
    <source>
        <dbReference type="ARBA" id="ARBA00022679"/>
    </source>
</evidence>
<evidence type="ECO:0000313" key="7">
    <source>
        <dbReference type="EMBL" id="TCO26124.1"/>
    </source>
</evidence>
<dbReference type="SUPFAM" id="SSF51445">
    <property type="entry name" value="(Trans)glycosidases"/>
    <property type="match status" value="1"/>
</dbReference>
<dbReference type="SUPFAM" id="SSF51011">
    <property type="entry name" value="Glycosyl hydrolase domain"/>
    <property type="match status" value="1"/>
</dbReference>
<dbReference type="SMART" id="SM00642">
    <property type="entry name" value="Aamy"/>
    <property type="match status" value="1"/>
</dbReference>
<dbReference type="RefSeq" id="WP_199238302.1">
    <property type="nucleotide sequence ID" value="NZ_SLWN01000007.1"/>
</dbReference>
<dbReference type="PANTHER" id="PTHR43651:SF11">
    <property type="entry name" value="MALTO-OLIGOSYLTREHALOSE TREHALOHYDROLASE"/>
    <property type="match status" value="1"/>
</dbReference>
<keyword evidence="4" id="KW-0808">Transferase</keyword>
<protein>
    <recommendedName>
        <fullName evidence="3">1,4-alpha-glucan branching enzyme</fullName>
        <ecNumber evidence="3">2.4.1.18</ecNumber>
    </recommendedName>
</protein>
<comment type="catalytic activity">
    <reaction evidence="1">
        <text>Transfers a segment of a (1-&gt;4)-alpha-D-glucan chain to a primary hydroxy group in a similar glucan chain.</text>
        <dbReference type="EC" id="2.4.1.18"/>
    </reaction>
</comment>
<dbReference type="Pfam" id="PF02922">
    <property type="entry name" value="CBM_48"/>
    <property type="match status" value="1"/>
</dbReference>
<dbReference type="GO" id="GO:0004553">
    <property type="term" value="F:hydrolase activity, hydrolyzing O-glycosyl compounds"/>
    <property type="evidence" value="ECO:0007669"/>
    <property type="project" value="InterPro"/>
</dbReference>
<feature type="active site" description="Proton donor" evidence="5">
    <location>
        <position position="332"/>
    </location>
</feature>
<dbReference type="Gene3D" id="3.20.20.80">
    <property type="entry name" value="Glycosidases"/>
    <property type="match status" value="1"/>
</dbReference>
<name>A0A4R2HDM5_9ACTN</name>
<comment type="caution">
    <text evidence="7">The sequence shown here is derived from an EMBL/GenBank/DDBJ whole genome shotgun (WGS) entry which is preliminary data.</text>
</comment>
<feature type="domain" description="Glycosyl hydrolase family 13 catalytic" evidence="6">
    <location>
        <begin position="128"/>
        <end position="486"/>
    </location>
</feature>
<keyword evidence="8" id="KW-1185">Reference proteome</keyword>
<dbReference type="Gene3D" id="2.60.40.10">
    <property type="entry name" value="Immunoglobulins"/>
    <property type="match status" value="1"/>
</dbReference>
<dbReference type="EC" id="2.4.1.18" evidence="3"/>
<dbReference type="InterPro" id="IPR006047">
    <property type="entry name" value="GH13_cat_dom"/>
</dbReference>
<dbReference type="SUPFAM" id="SSF81296">
    <property type="entry name" value="E set domains"/>
    <property type="match status" value="1"/>
</dbReference>
<dbReference type="InterPro" id="IPR013783">
    <property type="entry name" value="Ig-like_fold"/>
</dbReference>
<dbReference type="AlphaFoldDB" id="A0A4R2HDM5"/>
<proteinExistence type="inferred from homology"/>
<dbReference type="Proteomes" id="UP000294508">
    <property type="component" value="Unassembled WGS sequence"/>
</dbReference>
<dbReference type="InterPro" id="IPR014756">
    <property type="entry name" value="Ig_E-set"/>
</dbReference>
<dbReference type="Pfam" id="PF02806">
    <property type="entry name" value="Alpha-amylase_C"/>
    <property type="match status" value="1"/>
</dbReference>
<dbReference type="InterPro" id="IPR037439">
    <property type="entry name" value="Branching_enzy"/>
</dbReference>
<dbReference type="InterPro" id="IPR006048">
    <property type="entry name" value="A-amylase/branching_C"/>
</dbReference>
<dbReference type="InterPro" id="IPR004193">
    <property type="entry name" value="Glyco_hydro_13_N"/>
</dbReference>
<evidence type="ECO:0000259" key="6">
    <source>
        <dbReference type="SMART" id="SM00642"/>
    </source>
</evidence>
<evidence type="ECO:0000256" key="1">
    <source>
        <dbReference type="ARBA" id="ARBA00000826"/>
    </source>
</evidence>
<gene>
    <name evidence="7" type="ORF">EV652_10715</name>
</gene>
<evidence type="ECO:0000256" key="5">
    <source>
        <dbReference type="PIRSR" id="PIRSR000463-1"/>
    </source>
</evidence>
<dbReference type="EMBL" id="SLWN01000007">
    <property type="protein sequence ID" value="TCO26124.1"/>
    <property type="molecule type" value="Genomic_DNA"/>
</dbReference>
<dbReference type="GO" id="GO:0043169">
    <property type="term" value="F:cation binding"/>
    <property type="evidence" value="ECO:0007669"/>
    <property type="project" value="InterPro"/>
</dbReference>